<dbReference type="PANTHER" id="PTHR37450:SF1">
    <property type="entry name" value="CIPC PROTEIN"/>
    <property type="match status" value="1"/>
</dbReference>
<dbReference type="PANTHER" id="PTHR37450">
    <property type="entry name" value="CIPC PROTEIN"/>
    <property type="match status" value="1"/>
</dbReference>
<protein>
    <recommendedName>
        <fullName evidence="3">CipC-like antibiotic response protein</fullName>
    </recommendedName>
</protein>
<reference evidence="2" key="1">
    <citation type="submission" date="2015-03" db="EMBL/GenBank/DDBJ databases">
        <title>A transcriptome of Araucaria cunninghamii, an australian fine timber species.</title>
        <authorList>
            <person name="Jing Yi C.J.Y."/>
            <person name="Yin San L.Y.S."/>
            <person name="Abdul Karim S.S."/>
            <person name="Wan Azmi N.N."/>
            <person name="Hercus R.R."/>
            <person name="Croft L.L."/>
        </authorList>
    </citation>
    <scope>NUCLEOTIDE SEQUENCE</scope>
    <source>
        <strain evidence="2">MI0301</strain>
        <tissue evidence="2">Leaf</tissue>
    </source>
</reference>
<dbReference type="AlphaFoldDB" id="A0A0D6R9V4"/>
<evidence type="ECO:0008006" key="3">
    <source>
        <dbReference type="Google" id="ProtNLM"/>
    </source>
</evidence>
<feature type="compositionally biased region" description="Basic and acidic residues" evidence="1">
    <location>
        <begin position="101"/>
        <end position="110"/>
    </location>
</feature>
<dbReference type="EMBL" id="GCKF01019288">
    <property type="protein sequence ID" value="JAG98725.1"/>
    <property type="molecule type" value="Transcribed_RNA"/>
</dbReference>
<dbReference type="Pfam" id="PF12585">
    <property type="entry name" value="DUF3759"/>
    <property type="match status" value="1"/>
</dbReference>
<feature type="region of interest" description="Disordered" evidence="1">
    <location>
        <begin position="84"/>
        <end position="127"/>
    </location>
</feature>
<feature type="compositionally biased region" description="Polar residues" evidence="1">
    <location>
        <begin position="116"/>
        <end position="127"/>
    </location>
</feature>
<dbReference type="InterPro" id="IPR022234">
    <property type="entry name" value="DUF3759"/>
</dbReference>
<evidence type="ECO:0000256" key="1">
    <source>
        <dbReference type="SAM" id="MobiDB-lite"/>
    </source>
</evidence>
<evidence type="ECO:0000313" key="2">
    <source>
        <dbReference type="EMBL" id="JAG98725.1"/>
    </source>
</evidence>
<sequence>MWGFEESRDAHQQVYSDDFQPQEHEAKFSHEMIGGAAAFAGMKVWEDRQRAEGKPVSHAFAKEALMGLVGMEVDKLAETKGMDEYDREKAKHHAKQSAQKMYEDHYERGYGADQYDPNQYDQPNFNY</sequence>
<name>A0A0D6R9V4_ARACU</name>
<organism evidence="2">
    <name type="scientific">Araucaria cunninghamii</name>
    <name type="common">Hoop pine</name>
    <name type="synonym">Moreton Bay pine</name>
    <dbReference type="NCBI Taxonomy" id="56994"/>
    <lineage>
        <taxon>Eukaryota</taxon>
        <taxon>Viridiplantae</taxon>
        <taxon>Streptophyta</taxon>
        <taxon>Embryophyta</taxon>
        <taxon>Tracheophyta</taxon>
        <taxon>Spermatophyta</taxon>
        <taxon>Pinopsida</taxon>
        <taxon>Pinidae</taxon>
        <taxon>Conifers II</taxon>
        <taxon>Araucariales</taxon>
        <taxon>Araucariaceae</taxon>
        <taxon>Araucaria</taxon>
    </lineage>
</organism>
<accession>A0A0D6R9V4</accession>
<proteinExistence type="predicted"/>